<dbReference type="Proteomes" id="UP001558713">
    <property type="component" value="Unassembled WGS sequence"/>
</dbReference>
<proteinExistence type="predicted"/>
<feature type="compositionally biased region" description="Polar residues" evidence="1">
    <location>
        <begin position="54"/>
        <end position="64"/>
    </location>
</feature>
<evidence type="ECO:0000313" key="3">
    <source>
        <dbReference type="Proteomes" id="UP001558713"/>
    </source>
</evidence>
<reference evidence="2 3" key="1">
    <citation type="submission" date="2024-04" db="EMBL/GenBank/DDBJ databases">
        <title>Genome assembly C_amara_ONT_v2.</title>
        <authorList>
            <person name="Yant L."/>
            <person name="Moore C."/>
            <person name="Slenker M."/>
        </authorList>
    </citation>
    <scope>NUCLEOTIDE SEQUENCE [LARGE SCALE GENOMIC DNA]</scope>
    <source>
        <tissue evidence="2">Leaf</tissue>
    </source>
</reference>
<organism evidence="2 3">
    <name type="scientific">Cardamine amara subsp. amara</name>
    <dbReference type="NCBI Taxonomy" id="228776"/>
    <lineage>
        <taxon>Eukaryota</taxon>
        <taxon>Viridiplantae</taxon>
        <taxon>Streptophyta</taxon>
        <taxon>Embryophyta</taxon>
        <taxon>Tracheophyta</taxon>
        <taxon>Spermatophyta</taxon>
        <taxon>Magnoliopsida</taxon>
        <taxon>eudicotyledons</taxon>
        <taxon>Gunneridae</taxon>
        <taxon>Pentapetalae</taxon>
        <taxon>rosids</taxon>
        <taxon>malvids</taxon>
        <taxon>Brassicales</taxon>
        <taxon>Brassicaceae</taxon>
        <taxon>Cardamineae</taxon>
        <taxon>Cardamine</taxon>
    </lineage>
</organism>
<dbReference type="EMBL" id="JBANAX010000681">
    <property type="protein sequence ID" value="KAL1197921.1"/>
    <property type="molecule type" value="Genomic_DNA"/>
</dbReference>
<keyword evidence="2" id="KW-0648">Protein biosynthesis</keyword>
<gene>
    <name evidence="2" type="ORF">V5N11_005405</name>
</gene>
<dbReference type="InterPro" id="IPR027417">
    <property type="entry name" value="P-loop_NTPase"/>
</dbReference>
<dbReference type="Gene3D" id="3.40.50.300">
    <property type="entry name" value="P-loop containing nucleotide triphosphate hydrolases"/>
    <property type="match status" value="1"/>
</dbReference>
<protein>
    <submittedName>
        <fullName evidence="2">Elongation factor 2</fullName>
    </submittedName>
</protein>
<keyword evidence="2" id="KW-0251">Elongation factor</keyword>
<name>A0ABD0ZTH7_CARAN</name>
<sequence>MAIFTADELRSIMDYKQKIRNMNVISLADHWKPTVTDSLVAAARIIAQELANDQAASNSFTSQVPKPKSCTTTTTEETKLTSLRNRLDYLEDEVRKLHDLLNHFISSNGFKI</sequence>
<evidence type="ECO:0000313" key="2">
    <source>
        <dbReference type="EMBL" id="KAL1197921.1"/>
    </source>
</evidence>
<comment type="caution">
    <text evidence="2">The sequence shown here is derived from an EMBL/GenBank/DDBJ whole genome shotgun (WGS) entry which is preliminary data.</text>
</comment>
<accession>A0ABD0ZTH7</accession>
<feature type="region of interest" description="Disordered" evidence="1">
    <location>
        <begin position="53"/>
        <end position="77"/>
    </location>
</feature>
<keyword evidence="3" id="KW-1185">Reference proteome</keyword>
<evidence type="ECO:0000256" key="1">
    <source>
        <dbReference type="SAM" id="MobiDB-lite"/>
    </source>
</evidence>
<dbReference type="GO" id="GO:0003746">
    <property type="term" value="F:translation elongation factor activity"/>
    <property type="evidence" value="ECO:0007669"/>
    <property type="project" value="UniProtKB-KW"/>
</dbReference>
<dbReference type="AlphaFoldDB" id="A0ABD0ZTH7"/>